<feature type="region of interest" description="Disordered" evidence="5">
    <location>
        <begin position="516"/>
        <end position="541"/>
    </location>
</feature>
<dbReference type="EC" id="3.2.1.2" evidence="4"/>
<comment type="caution">
    <text evidence="6">The sequence shown here is derived from an EMBL/GenBank/DDBJ whole genome shotgun (WGS) entry which is preliminary data.</text>
</comment>
<keyword evidence="4" id="KW-0326">Glycosidase</keyword>
<evidence type="ECO:0000256" key="1">
    <source>
        <dbReference type="ARBA" id="ARBA00005652"/>
    </source>
</evidence>
<dbReference type="PANTHER" id="PTHR31352">
    <property type="entry name" value="BETA-AMYLASE 1, CHLOROPLASTIC"/>
    <property type="match status" value="1"/>
</dbReference>
<keyword evidence="2 4" id="KW-0119">Carbohydrate metabolism</keyword>
<evidence type="ECO:0000256" key="2">
    <source>
        <dbReference type="ARBA" id="ARBA00023277"/>
    </source>
</evidence>
<organism evidence="6 7">
    <name type="scientific">Crotalaria pallida</name>
    <name type="common">Smooth rattlebox</name>
    <name type="synonym">Crotalaria striata</name>
    <dbReference type="NCBI Taxonomy" id="3830"/>
    <lineage>
        <taxon>Eukaryota</taxon>
        <taxon>Viridiplantae</taxon>
        <taxon>Streptophyta</taxon>
        <taxon>Embryophyta</taxon>
        <taxon>Tracheophyta</taxon>
        <taxon>Spermatophyta</taxon>
        <taxon>Magnoliopsida</taxon>
        <taxon>eudicotyledons</taxon>
        <taxon>Gunneridae</taxon>
        <taxon>Pentapetalae</taxon>
        <taxon>rosids</taxon>
        <taxon>fabids</taxon>
        <taxon>Fabales</taxon>
        <taxon>Fabaceae</taxon>
        <taxon>Papilionoideae</taxon>
        <taxon>50 kb inversion clade</taxon>
        <taxon>genistoids sensu lato</taxon>
        <taxon>core genistoids</taxon>
        <taxon>Crotalarieae</taxon>
        <taxon>Crotalaria</taxon>
    </lineage>
</organism>
<evidence type="ECO:0000313" key="7">
    <source>
        <dbReference type="Proteomes" id="UP001372338"/>
    </source>
</evidence>
<evidence type="ECO:0000256" key="4">
    <source>
        <dbReference type="RuleBase" id="RU000509"/>
    </source>
</evidence>
<dbReference type="InterPro" id="IPR001554">
    <property type="entry name" value="Glyco_hydro_14"/>
</dbReference>
<dbReference type="SUPFAM" id="SSF51445">
    <property type="entry name" value="(Trans)glycosidases"/>
    <property type="match status" value="1"/>
</dbReference>
<dbReference type="AlphaFoldDB" id="A0AAN9HQR2"/>
<name>A0AAN9HQR2_CROPI</name>
<feature type="compositionally biased region" description="Polar residues" evidence="5">
    <location>
        <begin position="529"/>
        <end position="541"/>
    </location>
</feature>
<evidence type="ECO:0000256" key="5">
    <source>
        <dbReference type="SAM" id="MobiDB-lite"/>
    </source>
</evidence>
<evidence type="ECO:0000256" key="3">
    <source>
        <dbReference type="ARBA" id="ARBA00023326"/>
    </source>
</evidence>
<reference evidence="6 7" key="1">
    <citation type="submission" date="2024-01" db="EMBL/GenBank/DDBJ databases">
        <title>The genomes of 5 underutilized Papilionoideae crops provide insights into root nodulation and disease resistanc.</title>
        <authorList>
            <person name="Yuan L."/>
        </authorList>
    </citation>
    <scope>NUCLEOTIDE SEQUENCE [LARGE SCALE GENOMIC DNA]</scope>
    <source>
        <strain evidence="6">ZHUSHIDOU_FW_LH</strain>
        <tissue evidence="6">Leaf</tissue>
    </source>
</reference>
<dbReference type="Gene3D" id="3.20.20.80">
    <property type="entry name" value="Glycosidases"/>
    <property type="match status" value="1"/>
</dbReference>
<dbReference type="Pfam" id="PF01373">
    <property type="entry name" value="Glyco_hydro_14"/>
    <property type="match status" value="1"/>
</dbReference>
<keyword evidence="3 4" id="KW-0624">Polysaccharide degradation</keyword>
<keyword evidence="4" id="KW-0378">Hydrolase</keyword>
<proteinExistence type="inferred from homology"/>
<dbReference type="PANTHER" id="PTHR31352:SF3">
    <property type="entry name" value="INACTIVE BETA-AMYLASE 9"/>
    <property type="match status" value="1"/>
</dbReference>
<comment type="similarity">
    <text evidence="1 4">Belongs to the glycosyl hydrolase 14 family.</text>
</comment>
<dbReference type="GO" id="GO:0016161">
    <property type="term" value="F:beta-amylase activity"/>
    <property type="evidence" value="ECO:0007669"/>
    <property type="project" value="UniProtKB-EC"/>
</dbReference>
<protein>
    <recommendedName>
        <fullName evidence="4">Beta-amylase</fullName>
        <ecNumber evidence="4">3.2.1.2</ecNumber>
    </recommendedName>
</protein>
<sequence>MEISVIGSSQVKLGKSDLVYRELGLYNLKDNNCRVLNNRVCFGSNSNNNSNKRWKKAGIRFTLKALKSEPVREEKRSGPVPRSKKVDSVRLFVGLPLDSVSYDCNSISHARAIVAGLKALKLLGVEGVELPIWWGIVEKETMGKYDWSGYLAIAEMVQKVGLKLHVTLCFHGSEKPDIPLPKWVSQIGESQPSIFFTDRSGQHYKECLSLAVDNLPVLDGKTPIQVYQSFCESFKSSFSPFMGSTITGISMGLGPDGELRYPSHRKLTGNSNSRGVGEFQCYDQNMLSFLKQHAEASGNPLWGLGGPHDAPTYDQPLYANNFFKDGGSWESTYGDFFLSWYSNQLITHGDSLLSLAASTFGDAGVTVHGKIPLMHSWYGTRSHPSELTTGFYNTANKDGYEPVAKMFAKNSCKMIVPGMDLSDSYQSNETHSRPELLLAQIMAACKNHGVRVSGQNISESGSPGGFEQIKKNLLGDNVLDLFTYQRMGAQFFSPEHFPSFTELVRSLNQLELHSDDLPSEEEEGVESAIKSQESSTSMQAA</sequence>
<dbReference type="PRINTS" id="PR00750">
    <property type="entry name" value="BETAAMYLASE"/>
</dbReference>
<evidence type="ECO:0000313" key="6">
    <source>
        <dbReference type="EMBL" id="KAK7245714.1"/>
    </source>
</evidence>
<gene>
    <name evidence="6" type="ORF">RIF29_40563</name>
</gene>
<dbReference type="InterPro" id="IPR017853">
    <property type="entry name" value="GH"/>
</dbReference>
<dbReference type="GO" id="GO:0000272">
    <property type="term" value="P:polysaccharide catabolic process"/>
    <property type="evidence" value="ECO:0007669"/>
    <property type="project" value="UniProtKB-KW"/>
</dbReference>
<dbReference type="EMBL" id="JAYWIO010000008">
    <property type="protein sequence ID" value="KAK7245714.1"/>
    <property type="molecule type" value="Genomic_DNA"/>
</dbReference>
<comment type="catalytic activity">
    <reaction evidence="4">
        <text>Hydrolysis of (1-&gt;4)-alpha-D-glucosidic linkages in polysaccharides so as to remove successive maltose units from the non-reducing ends of the chains.</text>
        <dbReference type="EC" id="3.2.1.2"/>
    </reaction>
</comment>
<accession>A0AAN9HQR2</accession>
<dbReference type="Proteomes" id="UP001372338">
    <property type="component" value="Unassembled WGS sequence"/>
</dbReference>
<keyword evidence="7" id="KW-1185">Reference proteome</keyword>